<accession>A0ABW1ZEW6</accession>
<gene>
    <name evidence="2" type="ORF">ACFQBQ_17995</name>
</gene>
<name>A0ABW1ZEW6_9BACT</name>
<feature type="transmembrane region" description="Helical" evidence="1">
    <location>
        <begin position="70"/>
        <end position="89"/>
    </location>
</feature>
<reference evidence="3" key="1">
    <citation type="journal article" date="2019" name="Int. J. Syst. Evol. Microbiol.">
        <title>The Global Catalogue of Microorganisms (GCM) 10K type strain sequencing project: providing services to taxonomists for standard genome sequencing and annotation.</title>
        <authorList>
            <consortium name="The Broad Institute Genomics Platform"/>
            <consortium name="The Broad Institute Genome Sequencing Center for Infectious Disease"/>
            <person name="Wu L."/>
            <person name="Ma J."/>
        </authorList>
    </citation>
    <scope>NUCLEOTIDE SEQUENCE [LARGE SCALE GENOMIC DNA]</scope>
    <source>
        <strain evidence="3">CGMCC 1.16026</strain>
    </source>
</reference>
<dbReference type="RefSeq" id="WP_263370678.1">
    <property type="nucleotide sequence ID" value="NZ_JAGSYD010000002.1"/>
</dbReference>
<keyword evidence="1" id="KW-0472">Membrane</keyword>
<keyword evidence="1" id="KW-1133">Transmembrane helix</keyword>
<evidence type="ECO:0000313" key="2">
    <source>
        <dbReference type="EMBL" id="MFC6647428.1"/>
    </source>
</evidence>
<dbReference type="Proteomes" id="UP001596391">
    <property type="component" value="Unassembled WGS sequence"/>
</dbReference>
<keyword evidence="3" id="KW-1185">Reference proteome</keyword>
<feature type="transmembrane region" description="Helical" evidence="1">
    <location>
        <begin position="46"/>
        <end position="64"/>
    </location>
</feature>
<organism evidence="2 3">
    <name type="scientific">Granulicella cerasi</name>
    <dbReference type="NCBI Taxonomy" id="741063"/>
    <lineage>
        <taxon>Bacteria</taxon>
        <taxon>Pseudomonadati</taxon>
        <taxon>Acidobacteriota</taxon>
        <taxon>Terriglobia</taxon>
        <taxon>Terriglobales</taxon>
        <taxon>Acidobacteriaceae</taxon>
        <taxon>Granulicella</taxon>
    </lineage>
</organism>
<protein>
    <submittedName>
        <fullName evidence="2">Uncharacterized protein</fullName>
    </submittedName>
</protein>
<comment type="caution">
    <text evidence="2">The sequence shown here is derived from an EMBL/GenBank/DDBJ whole genome shotgun (WGS) entry which is preliminary data.</text>
</comment>
<proteinExistence type="predicted"/>
<dbReference type="EMBL" id="JBHSWI010000001">
    <property type="protein sequence ID" value="MFC6647428.1"/>
    <property type="molecule type" value="Genomic_DNA"/>
</dbReference>
<feature type="transmembrane region" description="Helical" evidence="1">
    <location>
        <begin position="12"/>
        <end position="34"/>
    </location>
</feature>
<keyword evidence="1" id="KW-0812">Transmembrane</keyword>
<evidence type="ECO:0000256" key="1">
    <source>
        <dbReference type="SAM" id="Phobius"/>
    </source>
</evidence>
<sequence>MPSLTPPRYPFLAYGTDWLAFGHLVIAIFICGLYRDPVRNRWLVDASLIACAAVLLLAFIAGPVRHIPLYWRLIDSSFGVFGAVPLLLVRRHIDALEQQ</sequence>
<evidence type="ECO:0000313" key="3">
    <source>
        <dbReference type="Proteomes" id="UP001596391"/>
    </source>
</evidence>